<comment type="subcellular location">
    <subcellularLocation>
        <location evidence="1">Membrane</location>
        <topology evidence="1">Multi-pass membrane protein</topology>
    </subcellularLocation>
</comment>
<feature type="transmembrane region" description="Helical" evidence="5">
    <location>
        <begin position="213"/>
        <end position="231"/>
    </location>
</feature>
<dbReference type="GO" id="GO:0005524">
    <property type="term" value="F:ATP binding"/>
    <property type="evidence" value="ECO:0007669"/>
    <property type="project" value="InterPro"/>
</dbReference>
<evidence type="ECO:0000256" key="1">
    <source>
        <dbReference type="ARBA" id="ARBA00004141"/>
    </source>
</evidence>
<evidence type="ECO:0000313" key="7">
    <source>
        <dbReference type="Proteomes" id="UP000230179"/>
    </source>
</evidence>
<comment type="caution">
    <text evidence="6">The sequence shown here is derived from an EMBL/GenBank/DDBJ whole genome shotgun (WGS) entry which is preliminary data.</text>
</comment>
<accession>A0A2H0U999</accession>
<dbReference type="PRINTS" id="PR00120">
    <property type="entry name" value="HATPASE"/>
</dbReference>
<reference evidence="7" key="1">
    <citation type="submission" date="2017-09" db="EMBL/GenBank/DDBJ databases">
        <title>Depth-based differentiation of microbial function through sediment-hosted aquifers and enrichment of novel symbionts in the deep terrestrial subsurface.</title>
        <authorList>
            <person name="Probst A.J."/>
            <person name="Ladd B."/>
            <person name="Jarett J.K."/>
            <person name="Geller-Mcgrath D.E."/>
            <person name="Sieber C.M.K."/>
            <person name="Emerson J.B."/>
            <person name="Anantharaman K."/>
            <person name="Thomas B.C."/>
            <person name="Malmstrom R."/>
            <person name="Stieglmeier M."/>
            <person name="Klingl A."/>
            <person name="Woyke T."/>
            <person name="Ryan C.M."/>
            <person name="Banfield J.F."/>
        </authorList>
    </citation>
    <scope>NUCLEOTIDE SEQUENCE [LARGE SCALE GENOMIC DNA]</scope>
</reference>
<evidence type="ECO:0000313" key="6">
    <source>
        <dbReference type="EMBL" id="PIR82930.1"/>
    </source>
</evidence>
<dbReference type="Pfam" id="PF00702">
    <property type="entry name" value="Hydrolase"/>
    <property type="match status" value="1"/>
</dbReference>
<dbReference type="InterPro" id="IPR036412">
    <property type="entry name" value="HAD-like_sf"/>
</dbReference>
<dbReference type="InterPro" id="IPR023214">
    <property type="entry name" value="HAD_sf"/>
</dbReference>
<dbReference type="PRINTS" id="PR00119">
    <property type="entry name" value="CATATPASE"/>
</dbReference>
<dbReference type="SUPFAM" id="SSF81665">
    <property type="entry name" value="Calcium ATPase, transmembrane domain M"/>
    <property type="match status" value="1"/>
</dbReference>
<organism evidence="6 7">
    <name type="scientific">Candidatus Kaiserbacteria bacterium CG10_big_fil_rev_8_21_14_0_10_56_12</name>
    <dbReference type="NCBI Taxonomy" id="1974611"/>
    <lineage>
        <taxon>Bacteria</taxon>
        <taxon>Candidatus Kaiseribacteriota</taxon>
    </lineage>
</organism>
<feature type="transmembrane region" description="Helical" evidence="5">
    <location>
        <begin position="237"/>
        <end position="253"/>
    </location>
</feature>
<keyword evidence="4 5" id="KW-0472">Membrane</keyword>
<sequence>MSFCHGLDAIEAAVHRDIDRAAQDCSRVIAVAVKRGATAVSDETEMTFAGLLVLADPLRSDAKETLQYLEREGVHPVMVTGDTKETAAHVSKTLGLEGSVVCPKDVAVASLPSDAFAQTAAFAEVLPEDKLALVTRAEAQYVVAVTGDGVNDLPAVRKADVGIAVANAVDALKDVADIVLLDSGIGVMQTALVEARKIFFRLYNYSVYRISESFRLIVTALVLGIVIKGFPLTPVEIILLAFLNDIPIITLAFDKVKRVDRPADLRPRTRFELGTLFGLVGVANSLGLYFLLANGLHLTLPLIQTAFFLKLTVSGHMLIYVAHTQERWWRYLPARSVIIATTVTQLIATGLAVGGVFVSAIPLSLAAFVWVWAFLWMQVTEAGKGAHRQIFERGQALASHAM</sequence>
<evidence type="ECO:0000256" key="2">
    <source>
        <dbReference type="ARBA" id="ARBA00022692"/>
    </source>
</evidence>
<dbReference type="Gene3D" id="1.20.1110.10">
    <property type="entry name" value="Calcium-transporting ATPase, transmembrane domain"/>
    <property type="match status" value="1"/>
</dbReference>
<protein>
    <recommendedName>
        <fullName evidence="8">Cation-transporting P-type ATPase C-terminal domain-containing protein</fullName>
    </recommendedName>
</protein>
<name>A0A2H0U999_9BACT</name>
<feature type="transmembrane region" description="Helical" evidence="5">
    <location>
        <begin position="334"/>
        <end position="354"/>
    </location>
</feature>
<dbReference type="GO" id="GO:0016887">
    <property type="term" value="F:ATP hydrolysis activity"/>
    <property type="evidence" value="ECO:0007669"/>
    <property type="project" value="InterPro"/>
</dbReference>
<proteinExistence type="predicted"/>
<gene>
    <name evidence="6" type="ORF">COU19_03270</name>
</gene>
<evidence type="ECO:0000256" key="3">
    <source>
        <dbReference type="ARBA" id="ARBA00022989"/>
    </source>
</evidence>
<dbReference type="NCBIfam" id="TIGR01494">
    <property type="entry name" value="ATPase_P-type"/>
    <property type="match status" value="1"/>
</dbReference>
<dbReference type="GO" id="GO:0016020">
    <property type="term" value="C:membrane"/>
    <property type="evidence" value="ECO:0007669"/>
    <property type="project" value="UniProtKB-SubCell"/>
</dbReference>
<dbReference type="AlphaFoldDB" id="A0A2H0U999"/>
<dbReference type="Proteomes" id="UP000230179">
    <property type="component" value="Unassembled WGS sequence"/>
</dbReference>
<feature type="transmembrane region" description="Helical" evidence="5">
    <location>
        <begin position="360"/>
        <end position="379"/>
    </location>
</feature>
<dbReference type="InterPro" id="IPR023299">
    <property type="entry name" value="ATPase_P-typ_cyto_dom_N"/>
</dbReference>
<feature type="transmembrane region" description="Helical" evidence="5">
    <location>
        <begin position="298"/>
        <end position="322"/>
    </location>
</feature>
<keyword evidence="3 5" id="KW-1133">Transmembrane helix</keyword>
<keyword evidence="2 5" id="KW-0812">Transmembrane</keyword>
<dbReference type="SUPFAM" id="SSF56784">
    <property type="entry name" value="HAD-like"/>
    <property type="match status" value="1"/>
</dbReference>
<dbReference type="EMBL" id="PFBL01000024">
    <property type="protein sequence ID" value="PIR82930.1"/>
    <property type="molecule type" value="Genomic_DNA"/>
</dbReference>
<evidence type="ECO:0000256" key="5">
    <source>
        <dbReference type="SAM" id="Phobius"/>
    </source>
</evidence>
<dbReference type="InterPro" id="IPR023298">
    <property type="entry name" value="ATPase_P-typ_TM_dom_sf"/>
</dbReference>
<evidence type="ECO:0000256" key="4">
    <source>
        <dbReference type="ARBA" id="ARBA00023136"/>
    </source>
</evidence>
<dbReference type="Gene3D" id="3.40.1110.10">
    <property type="entry name" value="Calcium-transporting ATPase, cytoplasmic domain N"/>
    <property type="match status" value="1"/>
</dbReference>
<dbReference type="PANTHER" id="PTHR42861">
    <property type="entry name" value="CALCIUM-TRANSPORTING ATPASE"/>
    <property type="match status" value="1"/>
</dbReference>
<feature type="transmembrane region" description="Helical" evidence="5">
    <location>
        <begin position="273"/>
        <end position="292"/>
    </location>
</feature>
<dbReference type="Gene3D" id="3.40.50.1000">
    <property type="entry name" value="HAD superfamily/HAD-like"/>
    <property type="match status" value="1"/>
</dbReference>
<evidence type="ECO:0008006" key="8">
    <source>
        <dbReference type="Google" id="ProtNLM"/>
    </source>
</evidence>
<dbReference type="InterPro" id="IPR001757">
    <property type="entry name" value="P_typ_ATPase"/>
</dbReference>